<name>A0A0X3PI04_SCHSO</name>
<proteinExistence type="predicted"/>
<reference evidence="1" key="1">
    <citation type="submission" date="2016-01" db="EMBL/GenBank/DDBJ databases">
        <title>Reference transcriptome for the parasite Schistocephalus solidus: insights into the molecular evolution of parasitism.</title>
        <authorList>
            <person name="Hebert F.O."/>
            <person name="Grambauer S."/>
            <person name="Barber I."/>
            <person name="Landry C.R."/>
            <person name="Aubin-Horth N."/>
        </authorList>
    </citation>
    <scope>NUCLEOTIDE SEQUENCE</scope>
</reference>
<protein>
    <submittedName>
        <fullName evidence="1">Uncharacterized protein</fullName>
    </submittedName>
</protein>
<accession>A0A0X3PI04</accession>
<organism evidence="1">
    <name type="scientific">Schistocephalus solidus</name>
    <name type="common">Tapeworm</name>
    <dbReference type="NCBI Taxonomy" id="70667"/>
    <lineage>
        <taxon>Eukaryota</taxon>
        <taxon>Metazoa</taxon>
        <taxon>Spiralia</taxon>
        <taxon>Lophotrochozoa</taxon>
        <taxon>Platyhelminthes</taxon>
        <taxon>Cestoda</taxon>
        <taxon>Eucestoda</taxon>
        <taxon>Diphyllobothriidea</taxon>
        <taxon>Diphyllobothriidae</taxon>
        <taxon>Schistocephalus</taxon>
    </lineage>
</organism>
<gene>
    <name evidence="1" type="ORF">TR126003</name>
</gene>
<dbReference type="AlphaFoldDB" id="A0A0X3PI04"/>
<evidence type="ECO:0000313" key="1">
    <source>
        <dbReference type="EMBL" id="JAP47862.1"/>
    </source>
</evidence>
<sequence length="113" mass="12688">MSINEIASLGQQLKSVGVLATAANVRTLVPDEGRRLKHSTIFLRPLFTTDAVRTRKMTNQVEKPAELWLLPSSRKRRISRTALLMLVKADGSINVILTCVCLLRLHTSLYLNF</sequence>
<dbReference type="EMBL" id="GEEE01015363">
    <property type="protein sequence ID" value="JAP47862.1"/>
    <property type="molecule type" value="Transcribed_RNA"/>
</dbReference>